<evidence type="ECO:0000256" key="3">
    <source>
        <dbReference type="ARBA" id="ARBA00023125"/>
    </source>
</evidence>
<dbReference type="PANTHER" id="PTHR34397">
    <property type="entry name" value="OS05G0237600 PROTEIN"/>
    <property type="match status" value="1"/>
</dbReference>
<dbReference type="GO" id="GO:0005634">
    <property type="term" value="C:nucleus"/>
    <property type="evidence" value="ECO:0007669"/>
    <property type="project" value="UniProtKB-SubCell"/>
</dbReference>
<dbReference type="PANTHER" id="PTHR34397:SF16">
    <property type="entry name" value="TF-B3 DOMAIN-CONTAINING PROTEIN"/>
    <property type="match status" value="1"/>
</dbReference>
<protein>
    <recommendedName>
        <fullName evidence="9">TF-B3 domain-containing protein</fullName>
    </recommendedName>
</protein>
<feature type="compositionally biased region" description="Low complexity" evidence="6">
    <location>
        <begin position="32"/>
        <end position="63"/>
    </location>
</feature>
<evidence type="ECO:0000256" key="4">
    <source>
        <dbReference type="ARBA" id="ARBA00023163"/>
    </source>
</evidence>
<evidence type="ECO:0000313" key="8">
    <source>
        <dbReference type="Proteomes" id="UP000095767"/>
    </source>
</evidence>
<evidence type="ECO:0000256" key="2">
    <source>
        <dbReference type="ARBA" id="ARBA00023015"/>
    </source>
</evidence>
<dbReference type="Proteomes" id="UP000095767">
    <property type="component" value="Unassembled WGS sequence"/>
</dbReference>
<evidence type="ECO:0000256" key="1">
    <source>
        <dbReference type="ARBA" id="ARBA00004123"/>
    </source>
</evidence>
<keyword evidence="3" id="KW-0238">DNA-binding</keyword>
<keyword evidence="8" id="KW-1185">Reference proteome</keyword>
<feature type="compositionally biased region" description="Basic and acidic residues" evidence="6">
    <location>
        <begin position="1"/>
        <end position="10"/>
    </location>
</feature>
<proteinExistence type="predicted"/>
<keyword evidence="4" id="KW-0804">Transcription</keyword>
<dbReference type="AlphaFoldDB" id="A0A1E5V4J7"/>
<comment type="caution">
    <text evidence="7">The sequence shown here is derived from an EMBL/GenBank/DDBJ whole genome shotgun (WGS) entry which is preliminary data.</text>
</comment>
<reference evidence="7 8" key="1">
    <citation type="submission" date="2016-09" db="EMBL/GenBank/DDBJ databases">
        <title>The draft genome of Dichanthelium oligosanthes: A C3 panicoid grass species.</title>
        <authorList>
            <person name="Studer A.J."/>
            <person name="Schnable J.C."/>
            <person name="Brutnell T.P."/>
        </authorList>
    </citation>
    <scope>NUCLEOTIDE SEQUENCE [LARGE SCALE GENOMIC DNA]</scope>
    <source>
        <strain evidence="8">cv. Kellogg 1175</strain>
        <tissue evidence="7">Leaf</tissue>
    </source>
</reference>
<dbReference type="GO" id="GO:0003677">
    <property type="term" value="F:DNA binding"/>
    <property type="evidence" value="ECO:0007669"/>
    <property type="project" value="UniProtKB-KW"/>
</dbReference>
<feature type="region of interest" description="Disordered" evidence="6">
    <location>
        <begin position="1"/>
        <end position="135"/>
    </location>
</feature>
<organism evidence="7 8">
    <name type="scientific">Dichanthelium oligosanthes</name>
    <dbReference type="NCBI Taxonomy" id="888268"/>
    <lineage>
        <taxon>Eukaryota</taxon>
        <taxon>Viridiplantae</taxon>
        <taxon>Streptophyta</taxon>
        <taxon>Embryophyta</taxon>
        <taxon>Tracheophyta</taxon>
        <taxon>Spermatophyta</taxon>
        <taxon>Magnoliopsida</taxon>
        <taxon>Liliopsida</taxon>
        <taxon>Poales</taxon>
        <taxon>Poaceae</taxon>
        <taxon>PACMAD clade</taxon>
        <taxon>Panicoideae</taxon>
        <taxon>Panicodae</taxon>
        <taxon>Paniceae</taxon>
        <taxon>Dichantheliinae</taxon>
        <taxon>Dichanthelium</taxon>
    </lineage>
</organism>
<keyword evidence="2" id="KW-0805">Transcription regulation</keyword>
<keyword evidence="5" id="KW-0539">Nucleus</keyword>
<dbReference type="OrthoDB" id="668173at2759"/>
<accession>A0A1E5V4J7</accession>
<evidence type="ECO:0000256" key="6">
    <source>
        <dbReference type="SAM" id="MobiDB-lite"/>
    </source>
</evidence>
<dbReference type="EMBL" id="LWDX02051936">
    <property type="protein sequence ID" value="OEL20028.1"/>
    <property type="molecule type" value="Genomic_DNA"/>
</dbReference>
<sequence length="366" mass="40060">MEPDERHDGEIITTHAGRRAEENPGSRKKNDASSGTGASCSCNNGSSPPCGVDRSGSGSGRTSTENRKDDDGISFQGKMVPKGRSPRRSRNGGSHHQPPAEKLMHDAIRGRNHGERRSSGYDEASGSSQRAGDTSSLLVRAAATEEEKAACHDFKFGDNQVSDALLAHLSELGASAPWLVDTKRLQSTDVRANQNRLQLPGRSPLSQAFTGAEKAGLRTPDGMSVAAFDRRGHEYDMTCKLWKGDKHYRFMGQGWKRFREAHHLTIASKSRLTRRVTAELWAFRSRALLPPPKGMDDGEAEEFSHPDGALGLVVLLRDDGEQGQEQVAEEVAPAESYVSRFEMLVAALALVTLRTRGETKRKRDED</sequence>
<evidence type="ECO:0000256" key="5">
    <source>
        <dbReference type="ARBA" id="ARBA00023242"/>
    </source>
</evidence>
<feature type="compositionally biased region" description="Basic and acidic residues" evidence="6">
    <location>
        <begin position="18"/>
        <end position="31"/>
    </location>
</feature>
<evidence type="ECO:0000313" key="7">
    <source>
        <dbReference type="EMBL" id="OEL20028.1"/>
    </source>
</evidence>
<dbReference type="SUPFAM" id="SSF101936">
    <property type="entry name" value="DNA-binding pseudobarrel domain"/>
    <property type="match status" value="1"/>
</dbReference>
<comment type="subcellular location">
    <subcellularLocation>
        <location evidence="1">Nucleus</location>
    </subcellularLocation>
</comment>
<dbReference type="InterPro" id="IPR015300">
    <property type="entry name" value="DNA-bd_pseudobarrel_sf"/>
</dbReference>
<dbReference type="Gene3D" id="2.40.330.10">
    <property type="entry name" value="DNA-binding pseudobarrel domain"/>
    <property type="match status" value="1"/>
</dbReference>
<feature type="compositionally biased region" description="Basic and acidic residues" evidence="6">
    <location>
        <begin position="98"/>
        <end position="120"/>
    </location>
</feature>
<dbReference type="STRING" id="888268.A0A1E5V4J7"/>
<name>A0A1E5V4J7_9POAL</name>
<evidence type="ECO:0008006" key="9">
    <source>
        <dbReference type="Google" id="ProtNLM"/>
    </source>
</evidence>
<feature type="compositionally biased region" description="Polar residues" evidence="6">
    <location>
        <begin position="125"/>
        <end position="135"/>
    </location>
</feature>
<gene>
    <name evidence="7" type="ORF">BAE44_0018955</name>
</gene>